<accession>A0AAD6WSK9</accession>
<sequence length="232" mass="25636">MTTISIVFRETHCRSSAPPCIWNSKLGSLPVRKPPWCCELKLLSPAWFIWSNPSPLSRLTASDHSPISGAEHFCLPDVNRDALCVFPPFGVFSSPNYLDATRQFIYLLQYCPVGFPCGEFGGHRSISTRPSFAMTNMEIAARERRPLCSSLNGPPFHLFSVHCDAATFCRGVKAGFSFSSYEYARLPGRRPGCCPCHNMLSLDGVFSLARRHDQYIFARAGVNGASVTGTGF</sequence>
<dbReference type="EMBL" id="JARJCM010000182">
    <property type="protein sequence ID" value="KAJ7023782.1"/>
    <property type="molecule type" value="Genomic_DNA"/>
</dbReference>
<organism evidence="1 2">
    <name type="scientific">Mycena alexandri</name>
    <dbReference type="NCBI Taxonomy" id="1745969"/>
    <lineage>
        <taxon>Eukaryota</taxon>
        <taxon>Fungi</taxon>
        <taxon>Dikarya</taxon>
        <taxon>Basidiomycota</taxon>
        <taxon>Agaricomycotina</taxon>
        <taxon>Agaricomycetes</taxon>
        <taxon>Agaricomycetidae</taxon>
        <taxon>Agaricales</taxon>
        <taxon>Marasmiineae</taxon>
        <taxon>Mycenaceae</taxon>
        <taxon>Mycena</taxon>
    </lineage>
</organism>
<protein>
    <submittedName>
        <fullName evidence="1">Uncharacterized protein</fullName>
    </submittedName>
</protein>
<evidence type="ECO:0000313" key="2">
    <source>
        <dbReference type="Proteomes" id="UP001218188"/>
    </source>
</evidence>
<comment type="caution">
    <text evidence="1">The sequence shown here is derived from an EMBL/GenBank/DDBJ whole genome shotgun (WGS) entry which is preliminary data.</text>
</comment>
<keyword evidence="2" id="KW-1185">Reference proteome</keyword>
<gene>
    <name evidence="1" type="ORF">C8F04DRAFT_1193092</name>
</gene>
<dbReference type="Proteomes" id="UP001218188">
    <property type="component" value="Unassembled WGS sequence"/>
</dbReference>
<reference evidence="1" key="1">
    <citation type="submission" date="2023-03" db="EMBL/GenBank/DDBJ databases">
        <title>Massive genome expansion in bonnet fungi (Mycena s.s.) driven by repeated elements and novel gene families across ecological guilds.</title>
        <authorList>
            <consortium name="Lawrence Berkeley National Laboratory"/>
            <person name="Harder C.B."/>
            <person name="Miyauchi S."/>
            <person name="Viragh M."/>
            <person name="Kuo A."/>
            <person name="Thoen E."/>
            <person name="Andreopoulos B."/>
            <person name="Lu D."/>
            <person name="Skrede I."/>
            <person name="Drula E."/>
            <person name="Henrissat B."/>
            <person name="Morin E."/>
            <person name="Kohler A."/>
            <person name="Barry K."/>
            <person name="LaButti K."/>
            <person name="Morin E."/>
            <person name="Salamov A."/>
            <person name="Lipzen A."/>
            <person name="Mereny Z."/>
            <person name="Hegedus B."/>
            <person name="Baldrian P."/>
            <person name="Stursova M."/>
            <person name="Weitz H."/>
            <person name="Taylor A."/>
            <person name="Grigoriev I.V."/>
            <person name="Nagy L.G."/>
            <person name="Martin F."/>
            <person name="Kauserud H."/>
        </authorList>
    </citation>
    <scope>NUCLEOTIDE SEQUENCE</scope>
    <source>
        <strain evidence="1">CBHHK200</strain>
    </source>
</reference>
<proteinExistence type="predicted"/>
<evidence type="ECO:0000313" key="1">
    <source>
        <dbReference type="EMBL" id="KAJ7023782.1"/>
    </source>
</evidence>
<dbReference type="AlphaFoldDB" id="A0AAD6WSK9"/>
<name>A0AAD6WSK9_9AGAR</name>